<evidence type="ECO:0000313" key="3">
    <source>
        <dbReference type="Proteomes" id="UP000285744"/>
    </source>
</evidence>
<feature type="region of interest" description="Disordered" evidence="1">
    <location>
        <begin position="118"/>
        <end position="147"/>
    </location>
</feature>
<evidence type="ECO:0008006" key="4">
    <source>
        <dbReference type="Google" id="ProtNLM"/>
    </source>
</evidence>
<dbReference type="SUPFAM" id="SSF55718">
    <property type="entry name" value="SCP-like"/>
    <property type="match status" value="1"/>
</dbReference>
<proteinExistence type="predicted"/>
<accession>A0A420ESP9</accession>
<dbReference type="InterPro" id="IPR036527">
    <property type="entry name" value="SCP2_sterol-bd_dom_sf"/>
</dbReference>
<dbReference type="Proteomes" id="UP000285744">
    <property type="component" value="Unassembled WGS sequence"/>
</dbReference>
<protein>
    <recommendedName>
        <fullName evidence="4">SCP2 domain-containing protein</fullName>
    </recommendedName>
</protein>
<evidence type="ECO:0000313" key="2">
    <source>
        <dbReference type="EMBL" id="RKF23673.1"/>
    </source>
</evidence>
<dbReference type="RefSeq" id="WP_120331997.1">
    <property type="nucleotide sequence ID" value="NZ_JBFAVT010000137.1"/>
</dbReference>
<sequence>MSPSGRELTRERETFFRSLSSRAGRVLPCWAAGVVLIKVEVGDGGEFWRVAMRDRGVVVDRGSEPADATVVLSAGLFHDLITGGDQLIAALLRNEATVVGEVALLLVFRRFFPSAPGSGDPRDVVGGSRWRERMDETVARSTPAERA</sequence>
<dbReference type="OrthoDB" id="3366915at2"/>
<dbReference type="EMBL" id="RAQQ01000037">
    <property type="protein sequence ID" value="RKF23673.1"/>
    <property type="molecule type" value="Genomic_DNA"/>
</dbReference>
<reference evidence="2 3" key="1">
    <citation type="journal article" date="2018" name="Int. J. Syst. Evol. Microbiol.">
        <title>Micromonospora globbae sp. nov., an endophytic actinomycete isolated from roots of Globba winitii C. H. Wright.</title>
        <authorList>
            <person name="Kuncharoen N."/>
            <person name="Pittayakhajonwut P."/>
            <person name="Tanasupawat S."/>
        </authorList>
    </citation>
    <scope>NUCLEOTIDE SEQUENCE [LARGE SCALE GENOMIC DNA]</scope>
    <source>
        <strain evidence="2 3">WPS1-2</strain>
    </source>
</reference>
<organism evidence="2 3">
    <name type="scientific">Micromonospora globbae</name>
    <dbReference type="NCBI Taxonomy" id="1894969"/>
    <lineage>
        <taxon>Bacteria</taxon>
        <taxon>Bacillati</taxon>
        <taxon>Actinomycetota</taxon>
        <taxon>Actinomycetes</taxon>
        <taxon>Micromonosporales</taxon>
        <taxon>Micromonosporaceae</taxon>
        <taxon>Micromonospora</taxon>
    </lineage>
</organism>
<gene>
    <name evidence="2" type="ORF">D7I43_30305</name>
</gene>
<feature type="compositionally biased region" description="Basic and acidic residues" evidence="1">
    <location>
        <begin position="129"/>
        <end position="147"/>
    </location>
</feature>
<comment type="caution">
    <text evidence="2">The sequence shown here is derived from an EMBL/GenBank/DDBJ whole genome shotgun (WGS) entry which is preliminary data.</text>
</comment>
<evidence type="ECO:0000256" key="1">
    <source>
        <dbReference type="SAM" id="MobiDB-lite"/>
    </source>
</evidence>
<dbReference type="Gene3D" id="3.30.1050.10">
    <property type="entry name" value="SCP2 sterol-binding domain"/>
    <property type="match status" value="1"/>
</dbReference>
<dbReference type="AlphaFoldDB" id="A0A420ESP9"/>
<name>A0A420ESP9_9ACTN</name>